<evidence type="ECO:0000313" key="4">
    <source>
        <dbReference type="Proteomes" id="UP000287233"/>
    </source>
</evidence>
<dbReference type="AlphaFoldDB" id="A0A410FTP5"/>
<reference evidence="4" key="1">
    <citation type="submission" date="2018-12" db="EMBL/GenBank/DDBJ databases">
        <title>Complete genome sequence of an uncultured bacterium of the candidate phylum Bipolaricaulota.</title>
        <authorList>
            <person name="Kadnikov V.V."/>
            <person name="Mardanov A.V."/>
            <person name="Beletsky A.V."/>
            <person name="Frank Y.A."/>
            <person name="Karnachuk O.V."/>
            <person name="Ravin N.V."/>
        </authorList>
    </citation>
    <scope>NUCLEOTIDE SEQUENCE [LARGE SCALE GENOMIC DNA]</scope>
</reference>
<dbReference type="EMBL" id="CP034928">
    <property type="protein sequence ID" value="QAA76374.1"/>
    <property type="molecule type" value="Genomic_DNA"/>
</dbReference>
<dbReference type="Pfam" id="PF01875">
    <property type="entry name" value="Memo"/>
    <property type="match status" value="1"/>
</dbReference>
<dbReference type="KEGG" id="bih:BIP78_0608"/>
<name>A0A410FTP5_BIPS1</name>
<comment type="similarity">
    <text evidence="1 2">Belongs to the MEMO1 family.</text>
</comment>
<dbReference type="InterPro" id="IPR002737">
    <property type="entry name" value="MEMO1_fam"/>
</dbReference>
<evidence type="ECO:0000313" key="3">
    <source>
        <dbReference type="EMBL" id="QAA76374.1"/>
    </source>
</evidence>
<dbReference type="PANTHER" id="PTHR11060:SF0">
    <property type="entry name" value="PROTEIN MEMO1"/>
    <property type="match status" value="1"/>
</dbReference>
<dbReference type="Proteomes" id="UP000287233">
    <property type="component" value="Chromosome"/>
</dbReference>
<organism evidence="3 4">
    <name type="scientific">Bipolaricaulis sibiricus</name>
    <dbReference type="NCBI Taxonomy" id="2501609"/>
    <lineage>
        <taxon>Bacteria</taxon>
        <taxon>Candidatus Bipolaricaulota</taxon>
        <taxon>Candidatus Bipolaricaulia</taxon>
        <taxon>Candidatus Bipolaricaulales</taxon>
        <taxon>Candidatus Bipolaricaulaceae</taxon>
        <taxon>Candidatus Bipolaricaulis</taxon>
    </lineage>
</organism>
<dbReference type="SUPFAM" id="SSF53213">
    <property type="entry name" value="LigB-like"/>
    <property type="match status" value="1"/>
</dbReference>
<evidence type="ECO:0000256" key="2">
    <source>
        <dbReference type="HAMAP-Rule" id="MF_00055"/>
    </source>
</evidence>
<dbReference type="HAMAP" id="MF_00055">
    <property type="entry name" value="MEMO1"/>
    <property type="match status" value="1"/>
</dbReference>
<dbReference type="Gene3D" id="3.40.830.10">
    <property type="entry name" value="LigB-like"/>
    <property type="match status" value="1"/>
</dbReference>
<gene>
    <name evidence="3" type="ORF">BIP78_0608</name>
</gene>
<dbReference type="NCBIfam" id="TIGR04336">
    <property type="entry name" value="AmmeMemoSam_B"/>
    <property type="match status" value="1"/>
</dbReference>
<proteinExistence type="inferred from homology"/>
<accession>A0A410FTP5</accession>
<dbReference type="PANTHER" id="PTHR11060">
    <property type="entry name" value="PROTEIN MEMO1"/>
    <property type="match status" value="1"/>
</dbReference>
<dbReference type="CDD" id="cd07361">
    <property type="entry name" value="MEMO_like"/>
    <property type="match status" value="1"/>
</dbReference>
<sequence length="280" mass="29470">MGRRWPCAAGTFYPADPRRLRDEIETALGGSRLPVPDTPLAGPVGAVLPHAGYRYSGAVAGRGYRALAALGRPEAVIILGTNHTGLGGPITVAEPGVWETPLGELPVPGEWARGVAEALHAEQSDLPFSDEHSVEVQLPFLRHVFGGVPIVPVVVQHVGVERARRAGAALGRLTVDRSVALVASSDFTHYAPDPVAREKDRRAIAAILNLDLGGFYEAVVRHQISICGVGAIAIVLAAARDAGLLGAELLDYRTSGEVAGHLDQVVGYAAILFRKVDDVA</sequence>
<protein>
    <recommendedName>
        <fullName evidence="2">MEMO1 family protein BIP78_0608</fullName>
    </recommendedName>
</protein>
<evidence type="ECO:0000256" key="1">
    <source>
        <dbReference type="ARBA" id="ARBA00006315"/>
    </source>
</evidence>